<reference evidence="1 2" key="1">
    <citation type="submission" date="2017-12" db="EMBL/GenBank/DDBJ databases">
        <title>Comparative genomics of Botrytis spp.</title>
        <authorList>
            <person name="Valero-Jimenez C.A."/>
            <person name="Tapia P."/>
            <person name="Veloso J."/>
            <person name="Silva-Moreno E."/>
            <person name="Staats M."/>
            <person name="Valdes J.H."/>
            <person name="Van Kan J.A.L."/>
        </authorList>
    </citation>
    <scope>NUCLEOTIDE SEQUENCE [LARGE SCALE GENOMIC DNA]</scope>
    <source>
        <strain evidence="1 2">Bp0003</strain>
    </source>
</reference>
<dbReference type="EMBL" id="PQXI01000021">
    <property type="protein sequence ID" value="TGO28888.1"/>
    <property type="molecule type" value="Genomic_DNA"/>
</dbReference>
<name>A0A4Z1FZ13_9HELO</name>
<proteinExistence type="predicted"/>
<keyword evidence="2" id="KW-1185">Reference proteome</keyword>
<evidence type="ECO:0000313" key="1">
    <source>
        <dbReference type="EMBL" id="TGO28888.1"/>
    </source>
</evidence>
<dbReference type="Proteomes" id="UP000297910">
    <property type="component" value="Unassembled WGS sequence"/>
</dbReference>
<accession>A0A4Z1FZ13</accession>
<organism evidence="1 2">
    <name type="scientific">Botrytis paeoniae</name>
    <dbReference type="NCBI Taxonomy" id="278948"/>
    <lineage>
        <taxon>Eukaryota</taxon>
        <taxon>Fungi</taxon>
        <taxon>Dikarya</taxon>
        <taxon>Ascomycota</taxon>
        <taxon>Pezizomycotina</taxon>
        <taxon>Leotiomycetes</taxon>
        <taxon>Helotiales</taxon>
        <taxon>Sclerotiniaceae</taxon>
        <taxon>Botrytis</taxon>
    </lineage>
</organism>
<gene>
    <name evidence="1" type="ORF">BPAE_0021g00110</name>
</gene>
<dbReference type="AlphaFoldDB" id="A0A4Z1FZ13"/>
<comment type="caution">
    <text evidence="1">The sequence shown here is derived from an EMBL/GenBank/DDBJ whole genome shotgun (WGS) entry which is preliminary data.</text>
</comment>
<sequence>MLNGNTEPHDEGKFDLGFSRRTLVEWTCAPMTHFNTTCYECLPKLRGVKGVVISPEKVRLLIKS</sequence>
<protein>
    <submittedName>
        <fullName evidence="1">Uncharacterized protein</fullName>
    </submittedName>
</protein>
<evidence type="ECO:0000313" key="2">
    <source>
        <dbReference type="Proteomes" id="UP000297910"/>
    </source>
</evidence>